<dbReference type="GeneID" id="20283745"/>
<dbReference type="InterPro" id="IPR049156">
    <property type="entry name" value="Phage_chap_TAC_15-like"/>
</dbReference>
<dbReference type="EMBL" id="KJ817802">
    <property type="protein sequence ID" value="AID17970.1"/>
    <property type="molecule type" value="Genomic_DNA"/>
</dbReference>
<organism evidence="1 2">
    <name type="scientific">Acinetobacter phage YMC-13-01-C62</name>
    <dbReference type="NCBI Taxonomy" id="1505225"/>
    <lineage>
        <taxon>Viruses</taxon>
        <taxon>Duplodnaviria</taxon>
        <taxon>Heunggongvirae</taxon>
        <taxon>Uroviricota</taxon>
        <taxon>Caudoviricetes</taxon>
        <taxon>Obolenskvirus</taxon>
        <taxon>Obolenskvirus AbC62</taxon>
    </lineage>
</organism>
<protein>
    <submittedName>
        <fullName evidence="1">Uncharacterized protein</fullName>
    </submittedName>
</protein>
<evidence type="ECO:0000313" key="1">
    <source>
        <dbReference type="EMBL" id="AID17970.1"/>
    </source>
</evidence>
<dbReference type="Proteomes" id="UP000027393">
    <property type="component" value="Segment"/>
</dbReference>
<reference evidence="1 2" key="1">
    <citation type="submission" date="2014-05" db="EMBL/GenBank/DDBJ databases">
        <title>Complete Genome Sequence of the Acinetobacter phage YMC/13/01/C62.</title>
        <authorList>
            <person name="Jeon J."/>
            <person name="Yong D."/>
            <person name="Lee K."/>
        </authorList>
    </citation>
    <scope>NUCLEOTIDE SEQUENCE [LARGE SCALE GENOMIC DNA]</scope>
</reference>
<keyword evidence="2" id="KW-1185">Reference proteome</keyword>
<dbReference type="RefSeq" id="YP_009055477.1">
    <property type="nucleotide sequence ID" value="NC_024785.1"/>
</dbReference>
<dbReference type="KEGG" id="vg:20283745"/>
<dbReference type="OrthoDB" id="12079at10239"/>
<dbReference type="Pfam" id="PF21822">
    <property type="entry name" value="Phage_TAC_15"/>
    <property type="match status" value="1"/>
</dbReference>
<gene>
    <name evidence="1" type="ORF">BPABA14_00560</name>
</gene>
<proteinExistence type="predicted"/>
<evidence type="ECO:0000313" key="2">
    <source>
        <dbReference type="Proteomes" id="UP000027393"/>
    </source>
</evidence>
<sequence>MSEGLKTKTVTIEDGRDKGKVFKITEMPAIQADEWAHRLLEQAANSGVNLKDVDVLNLDTKSMAGMIEIGAAVFTVLGRIPHEISRELKFDLLDRCVQIVPKSGEPRICMWDQEIKDFKNFTILAAHAIGIHIDFLEQGEA</sequence>
<accession>A0A068CGG2</accession>
<name>A0A068CGG2_9CAUD</name>